<name>X1NNW3_9ZZZZ</name>
<evidence type="ECO:0000313" key="2">
    <source>
        <dbReference type="EMBL" id="GAI20374.1"/>
    </source>
</evidence>
<proteinExistence type="predicted"/>
<dbReference type="AlphaFoldDB" id="X1NNW3"/>
<dbReference type="InterPro" id="IPR018638">
    <property type="entry name" value="DUF2061_membrane"/>
</dbReference>
<comment type="caution">
    <text evidence="2">The sequence shown here is derived from an EMBL/GenBank/DDBJ whole genome shotgun (WGS) entry which is preliminary data.</text>
</comment>
<organism evidence="2">
    <name type="scientific">marine sediment metagenome</name>
    <dbReference type="NCBI Taxonomy" id="412755"/>
    <lineage>
        <taxon>unclassified sequences</taxon>
        <taxon>metagenomes</taxon>
        <taxon>ecological metagenomes</taxon>
    </lineage>
</organism>
<dbReference type="EMBL" id="BARV01017175">
    <property type="protein sequence ID" value="GAI20374.1"/>
    <property type="molecule type" value="Genomic_DNA"/>
</dbReference>
<reference evidence="2" key="1">
    <citation type="journal article" date="2014" name="Front. Microbiol.">
        <title>High frequency of phylogenetically diverse reductive dehalogenase-homologous genes in deep subseafloor sedimentary metagenomes.</title>
        <authorList>
            <person name="Kawai M."/>
            <person name="Futagami T."/>
            <person name="Toyoda A."/>
            <person name="Takaki Y."/>
            <person name="Nishi S."/>
            <person name="Hori S."/>
            <person name="Arai W."/>
            <person name="Tsubouchi T."/>
            <person name="Morono Y."/>
            <person name="Uchiyama I."/>
            <person name="Ito T."/>
            <person name="Fujiyama A."/>
            <person name="Inagaki F."/>
            <person name="Takami H."/>
        </authorList>
    </citation>
    <scope>NUCLEOTIDE SEQUENCE</scope>
    <source>
        <strain evidence="2">Expedition CK06-06</strain>
    </source>
</reference>
<sequence>YRLLAAVATGTIAFVFTRRLDISLGIAAVEAVAKIICYYIHERLWSFIKFGQKKHPLSSLPVNRPLDEKDMQIIKNKLKELGYIED</sequence>
<protein>
    <recommendedName>
        <fullName evidence="1">DUF2061 domain-containing protein</fullName>
    </recommendedName>
</protein>
<feature type="non-terminal residue" evidence="2">
    <location>
        <position position="1"/>
    </location>
</feature>
<evidence type="ECO:0000259" key="1">
    <source>
        <dbReference type="Pfam" id="PF09834"/>
    </source>
</evidence>
<accession>X1NNW3</accession>
<gene>
    <name evidence="2" type="ORF">S06H3_29324</name>
</gene>
<feature type="domain" description="DUF2061" evidence="1">
    <location>
        <begin position="1"/>
        <end position="46"/>
    </location>
</feature>
<dbReference type="Pfam" id="PF09834">
    <property type="entry name" value="DUF2061"/>
    <property type="match status" value="1"/>
</dbReference>